<name>A0A3P1CQ59_9BACT</name>
<dbReference type="RefSeq" id="WP_124906992.1">
    <property type="nucleotide sequence ID" value="NZ_RQJP01000002.1"/>
</dbReference>
<evidence type="ECO:0000259" key="3">
    <source>
        <dbReference type="SMART" id="SM00736"/>
    </source>
</evidence>
<dbReference type="InterPro" id="IPR015919">
    <property type="entry name" value="Cadherin-like_sf"/>
</dbReference>
<comment type="caution">
    <text evidence="4">The sequence shown here is derived from an EMBL/GenBank/DDBJ whole genome shotgun (WGS) entry which is preliminary data.</text>
</comment>
<dbReference type="OrthoDB" id="933315at2"/>
<dbReference type="Proteomes" id="UP000274271">
    <property type="component" value="Unassembled WGS sequence"/>
</dbReference>
<evidence type="ECO:0000256" key="1">
    <source>
        <dbReference type="ARBA" id="ARBA00022801"/>
    </source>
</evidence>
<dbReference type="Pfam" id="PF03629">
    <property type="entry name" value="SASA"/>
    <property type="match status" value="1"/>
</dbReference>
<dbReference type="Gene3D" id="2.60.40.10">
    <property type="entry name" value="Immunoglobulins"/>
    <property type="match status" value="1"/>
</dbReference>
<keyword evidence="5" id="KW-1185">Reference proteome</keyword>
<dbReference type="GO" id="GO:0016020">
    <property type="term" value="C:membrane"/>
    <property type="evidence" value="ECO:0007669"/>
    <property type="project" value="InterPro"/>
</dbReference>
<proteinExistence type="predicted"/>
<dbReference type="AlphaFoldDB" id="A0A3P1CQ59"/>
<feature type="compositionally biased region" description="Polar residues" evidence="2">
    <location>
        <begin position="289"/>
        <end position="298"/>
    </location>
</feature>
<dbReference type="Gene3D" id="3.40.50.1110">
    <property type="entry name" value="SGNH hydrolase"/>
    <property type="match status" value="1"/>
</dbReference>
<feature type="region of interest" description="Disordered" evidence="2">
    <location>
        <begin position="280"/>
        <end position="304"/>
    </location>
</feature>
<feature type="domain" description="Dystroglycan-type cadherin-like" evidence="3">
    <location>
        <begin position="592"/>
        <end position="678"/>
    </location>
</feature>
<protein>
    <recommendedName>
        <fullName evidence="3">Dystroglycan-type cadherin-like domain-containing protein</fullName>
    </recommendedName>
</protein>
<keyword evidence="1" id="KW-0378">Hydrolase</keyword>
<evidence type="ECO:0000313" key="4">
    <source>
        <dbReference type="EMBL" id="RRB15388.1"/>
    </source>
</evidence>
<organism evidence="4 5">
    <name type="scientific">Larkinella knui</name>
    <dbReference type="NCBI Taxonomy" id="2025310"/>
    <lineage>
        <taxon>Bacteria</taxon>
        <taxon>Pseudomonadati</taxon>
        <taxon>Bacteroidota</taxon>
        <taxon>Cytophagia</taxon>
        <taxon>Cytophagales</taxon>
        <taxon>Spirosomataceae</taxon>
        <taxon>Larkinella</taxon>
    </lineage>
</organism>
<dbReference type="Pfam" id="PF05345">
    <property type="entry name" value="He_PIG"/>
    <property type="match status" value="1"/>
</dbReference>
<gene>
    <name evidence="4" type="ORF">EHT87_12710</name>
</gene>
<dbReference type="GO" id="GO:0005509">
    <property type="term" value="F:calcium ion binding"/>
    <property type="evidence" value="ECO:0007669"/>
    <property type="project" value="InterPro"/>
</dbReference>
<dbReference type="InterPro" id="IPR036514">
    <property type="entry name" value="SGNH_hydro_sf"/>
</dbReference>
<dbReference type="SUPFAM" id="SSF49313">
    <property type="entry name" value="Cadherin-like"/>
    <property type="match status" value="1"/>
</dbReference>
<reference evidence="4 5" key="1">
    <citation type="submission" date="2018-11" db="EMBL/GenBank/DDBJ databases">
        <authorList>
            <person name="Zhou Z."/>
            <person name="Wang G."/>
        </authorList>
    </citation>
    <scope>NUCLEOTIDE SEQUENCE [LARGE SCALE GENOMIC DNA]</scope>
    <source>
        <strain evidence="4 5">KCTC42998</strain>
    </source>
</reference>
<dbReference type="InterPro" id="IPR005181">
    <property type="entry name" value="SASA"/>
</dbReference>
<evidence type="ECO:0000313" key="5">
    <source>
        <dbReference type="Proteomes" id="UP000274271"/>
    </source>
</evidence>
<sequence>MQKKLLSFFGLICVLLSGMSDLYAQVVISWPQNGMIFQRGQDNKASIKFIITSTNGQPISSLQLLFYKYSLTGETQGPLDPVTGNAQSWTTVPVSGGGTCQVTAQIDVAGGMYKVRAKDNSSRETADFDIGVGEVFAIAGQSNAAGYANDNNTTYEAGNPTFVRFFNEKDQSANLQGFEQNDPGKCPGCSPATINFQWYWGGVGNKLIQTLNVPVSFHQNAMAATSVVEWRNSSQNRNTPFNDGQPRFVNGFPYRNLKNYLTGRARQTGLRAILWHQGESDIRNDPSKPNDSPANTTGGFPRATRYYDVRTNSINSSESMGDVLNELIGQSRTDLGADIPWVISQASHLRGFTDPLVLQGQAKAIGYSTHQNNNAIAAPKAFGDPYPSPYGRSDIFTGPNTDQFDNSYRLPAPDKTHFNTLGQSAVAAEWNKALTSLYNGQTFFSSSSPMLNKGETAGVPTPANCTVTPPPVVSGNFDGYLYGADCETFRGWAWDANRRDTPISVQLLDGTTVIATLTADEFRQDLANAGKGDGRHAFRYPIGNNLKDGARHSLSARVTGASFVLKSGPKVIECQATGTPTPPANNPPQPPTVAALSARQGVAYSITLPAFTDPDGETLAYGLSPVPGGLTFNAGNRVLSGTPTGNGSFTLTYTATDPRGGTGTTTITGTIQPPATQPTSSTTVAGNFEGFLDKVECGTIRGWVWDRNKPNTPMMLEFYANGVSIGTAEANIYRQDLKDAGKGNGTHGYSFTTPAGLKNNTTYQISATVLNSTYILKGAPKPLTCPGSAARLSAGMNERTWSATLLSNPVGETLGVEIRGAEGQLLNLQLTDLNGRVLAEHEVADAGAVEHRYLPTGRQSTGLLLLRVTGGRQAVTLKVLKP</sequence>
<dbReference type="InterPro" id="IPR013783">
    <property type="entry name" value="Ig-like_fold"/>
</dbReference>
<dbReference type="EMBL" id="RQJP01000002">
    <property type="protein sequence ID" value="RRB15388.1"/>
    <property type="molecule type" value="Genomic_DNA"/>
</dbReference>
<dbReference type="GO" id="GO:0016788">
    <property type="term" value="F:hydrolase activity, acting on ester bonds"/>
    <property type="evidence" value="ECO:0007669"/>
    <property type="project" value="UniProtKB-ARBA"/>
</dbReference>
<dbReference type="SUPFAM" id="SSF52266">
    <property type="entry name" value="SGNH hydrolase"/>
    <property type="match status" value="1"/>
</dbReference>
<dbReference type="InterPro" id="IPR006644">
    <property type="entry name" value="Cadg"/>
</dbReference>
<accession>A0A3P1CQ59</accession>
<evidence type="ECO:0000256" key="2">
    <source>
        <dbReference type="SAM" id="MobiDB-lite"/>
    </source>
</evidence>
<dbReference type="SMART" id="SM00736">
    <property type="entry name" value="CADG"/>
    <property type="match status" value="1"/>
</dbReference>